<dbReference type="AlphaFoldDB" id="A0A7W6H6C7"/>
<dbReference type="SUPFAM" id="SSF53448">
    <property type="entry name" value="Nucleotide-diphospho-sugar transferases"/>
    <property type="match status" value="1"/>
</dbReference>
<name>A0A7W6H6C7_9HYPH</name>
<evidence type="ECO:0008006" key="3">
    <source>
        <dbReference type="Google" id="ProtNLM"/>
    </source>
</evidence>
<dbReference type="Proteomes" id="UP000542776">
    <property type="component" value="Unassembled WGS sequence"/>
</dbReference>
<gene>
    <name evidence="1" type="ORF">GGR04_003247</name>
</gene>
<keyword evidence="2" id="KW-1185">Reference proteome</keyword>
<evidence type="ECO:0000313" key="2">
    <source>
        <dbReference type="Proteomes" id="UP000542776"/>
    </source>
</evidence>
<dbReference type="RefSeq" id="WP_246393210.1">
    <property type="nucleotide sequence ID" value="NZ_JACIEK010000009.1"/>
</dbReference>
<dbReference type="EMBL" id="JACIEK010000009">
    <property type="protein sequence ID" value="MBB3999378.1"/>
    <property type="molecule type" value="Genomic_DNA"/>
</dbReference>
<evidence type="ECO:0000313" key="1">
    <source>
        <dbReference type="EMBL" id="MBB3999378.1"/>
    </source>
</evidence>
<organism evidence="1 2">
    <name type="scientific">Aureimonas pseudogalii</name>
    <dbReference type="NCBI Taxonomy" id="1744844"/>
    <lineage>
        <taxon>Bacteria</taxon>
        <taxon>Pseudomonadati</taxon>
        <taxon>Pseudomonadota</taxon>
        <taxon>Alphaproteobacteria</taxon>
        <taxon>Hyphomicrobiales</taxon>
        <taxon>Aurantimonadaceae</taxon>
        <taxon>Aureimonas</taxon>
    </lineage>
</organism>
<accession>A0A7W6H6C7</accession>
<protein>
    <recommendedName>
        <fullName evidence="3">Glycosyltransferase 2-like domain-containing protein</fullName>
    </recommendedName>
</protein>
<sequence length="323" mass="34851">MPVTSATRCPCCDARAFAPSQRMLVFPDGFERRFGFACESCGLLVDDPGAVDDHRLSLAALLGGASARCDPASLIGLDLFTLRIAASARDLVAEPADADQEAGLREPHSPLAAAARLRPLARVAPAPVSLAVLCREEEAEALAVEIAAHASWCDDVLLLVDRAERAEASQGTVRVASHPHGGDFAAQRNRVQALCRHSWVLQLDSDEMIDAAFADRLGALAATADAAGTVSVGFPRRNLVDGALSDLFPDTQYRLNRREIPYIGRVHERPNRPWQRSTIAAGPAIAHRLTAEHVARRSAIYEAMAPGEGRVFERDALLRPYRP</sequence>
<reference evidence="1 2" key="1">
    <citation type="submission" date="2020-08" db="EMBL/GenBank/DDBJ databases">
        <title>Genomic Encyclopedia of Type Strains, Phase IV (KMG-IV): sequencing the most valuable type-strain genomes for metagenomic binning, comparative biology and taxonomic classification.</title>
        <authorList>
            <person name="Goeker M."/>
        </authorList>
    </citation>
    <scope>NUCLEOTIDE SEQUENCE [LARGE SCALE GENOMIC DNA]</scope>
    <source>
        <strain evidence="1 2">DSM 102238</strain>
    </source>
</reference>
<proteinExistence type="predicted"/>
<comment type="caution">
    <text evidence="1">The sequence shown here is derived from an EMBL/GenBank/DDBJ whole genome shotgun (WGS) entry which is preliminary data.</text>
</comment>
<dbReference type="InterPro" id="IPR029044">
    <property type="entry name" value="Nucleotide-diphossugar_trans"/>
</dbReference>